<evidence type="ECO:0000313" key="2">
    <source>
        <dbReference type="EMBL" id="QVM82835.1"/>
    </source>
</evidence>
<dbReference type="Proteomes" id="UP000677126">
    <property type="component" value="Chromosome"/>
</dbReference>
<evidence type="ECO:0000313" key="3">
    <source>
        <dbReference type="Proteomes" id="UP000677126"/>
    </source>
</evidence>
<protein>
    <submittedName>
        <fullName evidence="2">Uncharacterized protein</fullName>
    </submittedName>
</protein>
<name>A0ABX8E3K5_9SPHN</name>
<keyword evidence="3" id="KW-1185">Reference proteome</keyword>
<dbReference type="RefSeq" id="WP_213502152.1">
    <property type="nucleotide sequence ID" value="NZ_CP054856.1"/>
</dbReference>
<sequence>MPSSTNAAPACRHAIPALTPIVVETLVDLGSAVSRSLDTFPIRLAEPVVVDGHEVLPAGSTGEGEVVHAKKSGGSGTPGELVLAARWLEACGTRLRLRSMHVALAGQGAVATVNAINAGAALAPVPIGLVGFAIRGRNVLYPAGTRATAKIAVRFEPPAPIPEDQDLLPTSNPDAAVYEG</sequence>
<gene>
    <name evidence="2" type="ORF">HT578_03155</name>
</gene>
<feature type="region of interest" description="Disordered" evidence="1">
    <location>
        <begin position="161"/>
        <end position="180"/>
    </location>
</feature>
<accession>A0ABX8E3K5</accession>
<organism evidence="2 3">
    <name type="scientific">Novosphingobium decolorationis</name>
    <dbReference type="NCBI Taxonomy" id="2698673"/>
    <lineage>
        <taxon>Bacteria</taxon>
        <taxon>Pseudomonadati</taxon>
        <taxon>Pseudomonadota</taxon>
        <taxon>Alphaproteobacteria</taxon>
        <taxon>Sphingomonadales</taxon>
        <taxon>Sphingomonadaceae</taxon>
        <taxon>Novosphingobium</taxon>
    </lineage>
</organism>
<reference evidence="2 3" key="1">
    <citation type="journal article" date="2021" name="Int. J. Syst. Evol. Microbiol.">
        <title>Novosphingobium decolorationis sp. nov., an aniline blue-decolourizing bacterium isolated from East Pacific sediment.</title>
        <authorList>
            <person name="Chen X."/>
            <person name="Dong B."/>
            <person name="Chen T."/>
            <person name="Ren N."/>
            <person name="Wang J."/>
            <person name="Xu Y."/>
            <person name="Yang J."/>
            <person name="Zhu S."/>
            <person name="Chen J."/>
        </authorList>
    </citation>
    <scope>NUCLEOTIDE SEQUENCE [LARGE SCALE GENOMIC DNA]</scope>
    <source>
        <strain evidence="2 3">502str22</strain>
    </source>
</reference>
<evidence type="ECO:0000256" key="1">
    <source>
        <dbReference type="SAM" id="MobiDB-lite"/>
    </source>
</evidence>
<dbReference type="EMBL" id="CP054856">
    <property type="protein sequence ID" value="QVM82835.1"/>
    <property type="molecule type" value="Genomic_DNA"/>
</dbReference>
<proteinExistence type="predicted"/>